<evidence type="ECO:0000256" key="1">
    <source>
        <dbReference type="ARBA" id="ARBA00006525"/>
    </source>
</evidence>
<dbReference type="NCBIfam" id="TIGR00732">
    <property type="entry name" value="dprA"/>
    <property type="match status" value="1"/>
</dbReference>
<organism evidence="4 5">
    <name type="scientific">Deinococcus irradiatisoli</name>
    <dbReference type="NCBI Taxonomy" id="2202254"/>
    <lineage>
        <taxon>Bacteria</taxon>
        <taxon>Thermotogati</taxon>
        <taxon>Deinococcota</taxon>
        <taxon>Deinococci</taxon>
        <taxon>Deinococcales</taxon>
        <taxon>Deinococcaceae</taxon>
        <taxon>Deinococcus</taxon>
    </lineage>
</organism>
<feature type="domain" description="DprA winged helix" evidence="3">
    <location>
        <begin position="293"/>
        <end position="351"/>
    </location>
</feature>
<dbReference type="Gene3D" id="1.10.10.10">
    <property type="entry name" value="Winged helix-like DNA-binding domain superfamily/Winged helix DNA-binding domain"/>
    <property type="match status" value="1"/>
</dbReference>
<dbReference type="Pfam" id="PF17782">
    <property type="entry name" value="WHD_DprA"/>
    <property type="match status" value="1"/>
</dbReference>
<evidence type="ECO:0000259" key="3">
    <source>
        <dbReference type="Pfam" id="PF17782"/>
    </source>
</evidence>
<reference evidence="4 5" key="1">
    <citation type="submission" date="2018-05" db="EMBL/GenBank/DDBJ databases">
        <title>Complete Genome Sequence of Deinococcus sp. strain 17bor-2.</title>
        <authorList>
            <person name="Srinivasan S."/>
        </authorList>
    </citation>
    <scope>NUCLEOTIDE SEQUENCE [LARGE SCALE GENOMIC DNA]</scope>
    <source>
        <strain evidence="4 5">17bor-2</strain>
    </source>
</reference>
<dbReference type="InterPro" id="IPR036388">
    <property type="entry name" value="WH-like_DNA-bd_sf"/>
</dbReference>
<dbReference type="Gene3D" id="3.40.50.450">
    <property type="match status" value="1"/>
</dbReference>
<dbReference type="PANTHER" id="PTHR43022">
    <property type="entry name" value="PROTEIN SMF"/>
    <property type="match status" value="1"/>
</dbReference>
<feature type="domain" description="Smf/DprA SLOG" evidence="2">
    <location>
        <begin position="88"/>
        <end position="288"/>
    </location>
</feature>
<dbReference type="SUPFAM" id="SSF47781">
    <property type="entry name" value="RuvA domain 2-like"/>
    <property type="match status" value="1"/>
</dbReference>
<dbReference type="PANTHER" id="PTHR43022:SF1">
    <property type="entry name" value="PROTEIN SMF"/>
    <property type="match status" value="1"/>
</dbReference>
<evidence type="ECO:0000313" key="4">
    <source>
        <dbReference type="EMBL" id="AWN22122.1"/>
    </source>
</evidence>
<name>A0A2Z3JAU9_9DEIO</name>
<gene>
    <name evidence="4" type="primary">dprA</name>
    <name evidence="4" type="ORF">DKM44_01760</name>
</gene>
<dbReference type="InterPro" id="IPR057666">
    <property type="entry name" value="DrpA_SLOG"/>
</dbReference>
<sequence>MDTDAELLALLTLRFTPGLGPRRTEALRRHFGTARAVLGAPPAQLREVPGLDRKSLGAIGMPGLGARAEQELQRAQSAGVQVLGRGLPGYPAALEALQDPPAILWVRGPDLPQEVVPRAVGVVGTRTASQYALMLSRQLSGDLARAGVNIVSGLARGIDSAAHQAALDAGGVSTALLGCGVDVIYPAENARLAARLTLVSEYPLGTRPATHHFPQRNRLIAALSAGSIVVEGNQKSGAMITATHALECGRTVFAVPGRAGDPLAAGPHRLLREGAVLTERAEDVLDELGWSGATAAPPDLSPEQALVYNALPPLGAALLDDVATRSGLDLSQTQLALTMLGLCGLVEEQGGRYLRR</sequence>
<dbReference type="AlphaFoldDB" id="A0A2Z3JAU9"/>
<dbReference type="Proteomes" id="UP000245368">
    <property type="component" value="Chromosome"/>
</dbReference>
<dbReference type="InterPro" id="IPR003488">
    <property type="entry name" value="DprA"/>
</dbReference>
<dbReference type="OrthoDB" id="9785707at2"/>
<dbReference type="KEGG" id="dez:DKM44_01760"/>
<proteinExistence type="inferred from homology"/>
<dbReference type="SUPFAM" id="SSF102405">
    <property type="entry name" value="MCP/YpsA-like"/>
    <property type="match status" value="1"/>
</dbReference>
<evidence type="ECO:0000313" key="5">
    <source>
        <dbReference type="Proteomes" id="UP000245368"/>
    </source>
</evidence>
<dbReference type="InterPro" id="IPR010994">
    <property type="entry name" value="RuvA_2-like"/>
</dbReference>
<protein>
    <submittedName>
        <fullName evidence="4">DNA-protecting protein DprA</fullName>
    </submittedName>
</protein>
<keyword evidence="5" id="KW-1185">Reference proteome</keyword>
<dbReference type="Pfam" id="PF02481">
    <property type="entry name" value="DNA_processg_A"/>
    <property type="match status" value="1"/>
</dbReference>
<dbReference type="GO" id="GO:0009294">
    <property type="term" value="P:DNA-mediated transformation"/>
    <property type="evidence" value="ECO:0007669"/>
    <property type="project" value="InterPro"/>
</dbReference>
<comment type="similarity">
    <text evidence="1">Belongs to the DprA/Smf family.</text>
</comment>
<dbReference type="EMBL" id="CP029494">
    <property type="protein sequence ID" value="AWN22122.1"/>
    <property type="molecule type" value="Genomic_DNA"/>
</dbReference>
<accession>A0A2Z3JAU9</accession>
<dbReference type="InterPro" id="IPR041614">
    <property type="entry name" value="DprA_WH"/>
</dbReference>
<evidence type="ECO:0000259" key="2">
    <source>
        <dbReference type="Pfam" id="PF02481"/>
    </source>
</evidence>